<dbReference type="AlphaFoldDB" id="A0A1K1N2D7"/>
<sequence>MFGLASWKYNLKYNTERVQQPEFGKMINGQGMGLVSKLRYGICPMSFNGCEVIAVHNALVYLNMPQKLTEVAFYMERFRLLMGFFGCNVYMLGRALAHFEALCPRIKSIDGAEAFIITFWTKQPFLSSIHTVFCVKTAGGIKVYNRYNNVDTTYLCANVEEIAGKRPPIAIYKIK</sequence>
<dbReference type="EMBL" id="FPIP01000003">
    <property type="protein sequence ID" value="SFW29465.1"/>
    <property type="molecule type" value="Genomic_DNA"/>
</dbReference>
<proteinExistence type="predicted"/>
<name>A0A1K1N2D7_RUMFL</name>
<dbReference type="Proteomes" id="UP000183461">
    <property type="component" value="Unassembled WGS sequence"/>
</dbReference>
<protein>
    <submittedName>
        <fullName evidence="1">Uncharacterized protein</fullName>
    </submittedName>
</protein>
<accession>A0A1K1N2D7</accession>
<gene>
    <name evidence="1" type="ORF">SAMN02910280_1629</name>
</gene>
<evidence type="ECO:0000313" key="2">
    <source>
        <dbReference type="Proteomes" id="UP000183461"/>
    </source>
</evidence>
<organism evidence="1 2">
    <name type="scientific">Ruminococcus flavefaciens</name>
    <dbReference type="NCBI Taxonomy" id="1265"/>
    <lineage>
        <taxon>Bacteria</taxon>
        <taxon>Bacillati</taxon>
        <taxon>Bacillota</taxon>
        <taxon>Clostridia</taxon>
        <taxon>Eubacteriales</taxon>
        <taxon>Oscillospiraceae</taxon>
        <taxon>Ruminococcus</taxon>
    </lineage>
</organism>
<dbReference type="RefSeq" id="WP_028514236.1">
    <property type="nucleotide sequence ID" value="NZ_CACVNT010000002.1"/>
</dbReference>
<reference evidence="2" key="1">
    <citation type="submission" date="2016-11" db="EMBL/GenBank/DDBJ databases">
        <authorList>
            <person name="Varghese N."/>
            <person name="Submissions S."/>
        </authorList>
    </citation>
    <scope>NUCLEOTIDE SEQUENCE [LARGE SCALE GENOMIC DNA]</scope>
    <source>
        <strain evidence="2">YL228</strain>
    </source>
</reference>
<evidence type="ECO:0000313" key="1">
    <source>
        <dbReference type="EMBL" id="SFW29465.1"/>
    </source>
</evidence>